<evidence type="ECO:0000313" key="2">
    <source>
        <dbReference type="Proteomes" id="UP000067689"/>
    </source>
</evidence>
<accession>A0A0U4CLN6</accession>
<dbReference type="EMBL" id="CP011502">
    <property type="protein sequence ID" value="ALX03628.1"/>
    <property type="molecule type" value="Genomic_DNA"/>
</dbReference>
<dbReference type="RefSeq" id="WP_067854181.1">
    <property type="nucleotide sequence ID" value="NZ_CP011502.1"/>
</dbReference>
<dbReference type="KEGG" id="aer:AERYTH_02395"/>
<protein>
    <recommendedName>
        <fullName evidence="3">MmcQ/YjbR family DNA-binding protein</fullName>
    </recommendedName>
</protein>
<proteinExistence type="predicted"/>
<dbReference type="OrthoDB" id="954305at2"/>
<dbReference type="AlphaFoldDB" id="A0A0U4CLN6"/>
<evidence type="ECO:0008006" key="3">
    <source>
        <dbReference type="Google" id="ProtNLM"/>
    </source>
</evidence>
<dbReference type="PATRIC" id="fig|2041.4.peg.506"/>
<dbReference type="Proteomes" id="UP000067689">
    <property type="component" value="Chromosome"/>
</dbReference>
<dbReference type="STRING" id="2041.AERYTH_02395"/>
<evidence type="ECO:0000313" key="1">
    <source>
        <dbReference type="EMBL" id="ALX03628.1"/>
    </source>
</evidence>
<reference evidence="1 2" key="1">
    <citation type="journal article" date="1991" name="Int. J. Syst. Bacteriol.">
        <title>Description of the erythromycin-producing bacterium Arthrobacter sp. strain NRRL B-3381 as Aeromicrobium erythreum gen. nov., sp. nov.</title>
        <authorList>
            <person name="Miller E.S."/>
            <person name="Woese C.R."/>
            <person name="Brenner S."/>
        </authorList>
    </citation>
    <scope>NUCLEOTIDE SEQUENCE [LARGE SCALE GENOMIC DNA]</scope>
    <source>
        <strain evidence="1 2">AR18</strain>
    </source>
</reference>
<sequence length="130" mass="14423">MPTLADVERLCTALPSVSEGTTFRNRAWFVDKAVFCWVRPFTQADLRRFGDARVPRGDIVGLRTEDLAERDAILSEGVPGLFTIEHLAHHPGYLVELDVVDPARLAAAVEDAWLARAPAPLARTFLDAQR</sequence>
<keyword evidence="2" id="KW-1185">Reference proteome</keyword>
<gene>
    <name evidence="1" type="ORF">AERYTH_02395</name>
</gene>
<name>A0A0U4CLN6_9ACTN</name>
<organism evidence="1 2">
    <name type="scientific">Aeromicrobium erythreum</name>
    <dbReference type="NCBI Taxonomy" id="2041"/>
    <lineage>
        <taxon>Bacteria</taxon>
        <taxon>Bacillati</taxon>
        <taxon>Actinomycetota</taxon>
        <taxon>Actinomycetes</taxon>
        <taxon>Propionibacteriales</taxon>
        <taxon>Nocardioidaceae</taxon>
        <taxon>Aeromicrobium</taxon>
    </lineage>
</organism>